<dbReference type="AlphaFoldDB" id="I7MMS4"/>
<feature type="signal peptide" evidence="1">
    <location>
        <begin position="1"/>
        <end position="18"/>
    </location>
</feature>
<dbReference type="HOGENOM" id="CLU_1638805_0_0_1"/>
<feature type="chain" id="PRO_5003712685" evidence="1">
    <location>
        <begin position="19"/>
        <end position="170"/>
    </location>
</feature>
<name>I7MMS4_TETTS</name>
<protein>
    <submittedName>
        <fullName evidence="2">Cell surface immobilization antigen</fullName>
    </submittedName>
</protein>
<sequence>MKFSCILILPFLIIYASADDQPAAVPGTVEQSCNNLATTCDESSKGCGMAGSSNNWLYDKDNAKCIVVDCNQLTNSGAIVSSFACASCFTSGTSSAGMNAGNIYANTNGDACVSIDCVNLALQQQMTTANCIICVGKGSTVNSDNSTCTNSTSSSLIVIASSLLFLSLLI</sequence>
<keyword evidence="3" id="KW-1185">Reference proteome</keyword>
<dbReference type="EMBL" id="GG662299">
    <property type="protein sequence ID" value="EAS06309.1"/>
    <property type="molecule type" value="Genomic_DNA"/>
</dbReference>
<evidence type="ECO:0000313" key="2">
    <source>
        <dbReference type="EMBL" id="EAS06309.1"/>
    </source>
</evidence>
<dbReference type="InterPro" id="IPR009670">
    <property type="entry name" value="SerH"/>
</dbReference>
<evidence type="ECO:0000256" key="1">
    <source>
        <dbReference type="SAM" id="SignalP"/>
    </source>
</evidence>
<keyword evidence="1" id="KW-0732">Signal</keyword>
<dbReference type="RefSeq" id="XP_001026554.1">
    <property type="nucleotide sequence ID" value="XM_001026554.3"/>
</dbReference>
<gene>
    <name evidence="2" type="ORF">TTHERM_00329890</name>
</gene>
<dbReference type="KEGG" id="tet:TTHERM_00329890"/>
<reference evidence="3" key="1">
    <citation type="journal article" date="2006" name="PLoS Biol.">
        <title>Macronuclear genome sequence of the ciliate Tetrahymena thermophila, a model eukaryote.</title>
        <authorList>
            <person name="Eisen J.A."/>
            <person name="Coyne R.S."/>
            <person name="Wu M."/>
            <person name="Wu D."/>
            <person name="Thiagarajan M."/>
            <person name="Wortman J.R."/>
            <person name="Badger J.H."/>
            <person name="Ren Q."/>
            <person name="Amedeo P."/>
            <person name="Jones K.M."/>
            <person name="Tallon L.J."/>
            <person name="Delcher A.L."/>
            <person name="Salzberg S.L."/>
            <person name="Silva J.C."/>
            <person name="Haas B.J."/>
            <person name="Majoros W.H."/>
            <person name="Farzad M."/>
            <person name="Carlton J.M."/>
            <person name="Smith R.K. Jr."/>
            <person name="Garg J."/>
            <person name="Pearlman R.E."/>
            <person name="Karrer K.M."/>
            <person name="Sun L."/>
            <person name="Manning G."/>
            <person name="Elde N.C."/>
            <person name="Turkewitz A.P."/>
            <person name="Asai D.J."/>
            <person name="Wilkes D.E."/>
            <person name="Wang Y."/>
            <person name="Cai H."/>
            <person name="Collins K."/>
            <person name="Stewart B.A."/>
            <person name="Lee S.R."/>
            <person name="Wilamowska K."/>
            <person name="Weinberg Z."/>
            <person name="Ruzzo W.L."/>
            <person name="Wloga D."/>
            <person name="Gaertig J."/>
            <person name="Frankel J."/>
            <person name="Tsao C.-C."/>
            <person name="Gorovsky M.A."/>
            <person name="Keeling P.J."/>
            <person name="Waller R.F."/>
            <person name="Patron N.J."/>
            <person name="Cherry J.M."/>
            <person name="Stover N.A."/>
            <person name="Krieger C.J."/>
            <person name="del Toro C."/>
            <person name="Ryder H.F."/>
            <person name="Williamson S.C."/>
            <person name="Barbeau R.A."/>
            <person name="Hamilton E.P."/>
            <person name="Orias E."/>
        </authorList>
    </citation>
    <scope>NUCLEOTIDE SEQUENCE [LARGE SCALE GENOMIC DNA]</scope>
    <source>
        <strain evidence="3">SB210</strain>
    </source>
</reference>
<dbReference type="Proteomes" id="UP000009168">
    <property type="component" value="Unassembled WGS sequence"/>
</dbReference>
<evidence type="ECO:0000313" key="3">
    <source>
        <dbReference type="Proteomes" id="UP000009168"/>
    </source>
</evidence>
<dbReference type="Pfam" id="PF06873">
    <property type="entry name" value="SerH"/>
    <property type="match status" value="1"/>
</dbReference>
<accession>I7MMS4</accession>
<dbReference type="GeneID" id="7836729"/>
<organism evidence="2 3">
    <name type="scientific">Tetrahymena thermophila (strain SB210)</name>
    <dbReference type="NCBI Taxonomy" id="312017"/>
    <lineage>
        <taxon>Eukaryota</taxon>
        <taxon>Sar</taxon>
        <taxon>Alveolata</taxon>
        <taxon>Ciliophora</taxon>
        <taxon>Intramacronucleata</taxon>
        <taxon>Oligohymenophorea</taxon>
        <taxon>Hymenostomatida</taxon>
        <taxon>Tetrahymenina</taxon>
        <taxon>Tetrahymenidae</taxon>
        <taxon>Tetrahymena</taxon>
    </lineage>
</organism>
<dbReference type="InParanoid" id="I7MMS4"/>
<proteinExistence type="predicted"/>